<protein>
    <submittedName>
        <fullName evidence="2">Uncharacterized protein</fullName>
    </submittedName>
</protein>
<feature type="chain" id="PRO_5002866100" evidence="1">
    <location>
        <begin position="22"/>
        <end position="136"/>
    </location>
</feature>
<keyword evidence="3" id="KW-1185">Reference proteome</keyword>
<evidence type="ECO:0000256" key="1">
    <source>
        <dbReference type="SAM" id="SignalP"/>
    </source>
</evidence>
<organism evidence="2 3">
    <name type="scientific">Thalassiosira pseudonana</name>
    <name type="common">Marine diatom</name>
    <name type="synonym">Cyclotella nana</name>
    <dbReference type="NCBI Taxonomy" id="35128"/>
    <lineage>
        <taxon>Eukaryota</taxon>
        <taxon>Sar</taxon>
        <taxon>Stramenopiles</taxon>
        <taxon>Ochrophyta</taxon>
        <taxon>Bacillariophyta</taxon>
        <taxon>Coscinodiscophyceae</taxon>
        <taxon>Thalassiosirophycidae</taxon>
        <taxon>Thalassiosirales</taxon>
        <taxon>Thalassiosiraceae</taxon>
        <taxon>Thalassiosira</taxon>
    </lineage>
</organism>
<reference evidence="2 3" key="2">
    <citation type="journal article" date="2008" name="Nature">
        <title>The Phaeodactylum genome reveals the evolutionary history of diatom genomes.</title>
        <authorList>
            <person name="Bowler C."/>
            <person name="Allen A.E."/>
            <person name="Badger J.H."/>
            <person name="Grimwood J."/>
            <person name="Jabbari K."/>
            <person name="Kuo A."/>
            <person name="Maheswari U."/>
            <person name="Martens C."/>
            <person name="Maumus F."/>
            <person name="Otillar R.P."/>
            <person name="Rayko E."/>
            <person name="Salamov A."/>
            <person name="Vandepoele K."/>
            <person name="Beszteri B."/>
            <person name="Gruber A."/>
            <person name="Heijde M."/>
            <person name="Katinka M."/>
            <person name="Mock T."/>
            <person name="Valentin K."/>
            <person name="Verret F."/>
            <person name="Berges J.A."/>
            <person name="Brownlee C."/>
            <person name="Cadoret J.P."/>
            <person name="Chiovitti A."/>
            <person name="Choi C.J."/>
            <person name="Coesel S."/>
            <person name="De Martino A."/>
            <person name="Detter J.C."/>
            <person name="Durkin C."/>
            <person name="Falciatore A."/>
            <person name="Fournet J."/>
            <person name="Haruta M."/>
            <person name="Huysman M.J."/>
            <person name="Jenkins B.D."/>
            <person name="Jiroutova K."/>
            <person name="Jorgensen R.E."/>
            <person name="Joubert Y."/>
            <person name="Kaplan A."/>
            <person name="Kroger N."/>
            <person name="Kroth P.G."/>
            <person name="La Roche J."/>
            <person name="Lindquist E."/>
            <person name="Lommer M."/>
            <person name="Martin-Jezequel V."/>
            <person name="Lopez P.J."/>
            <person name="Lucas S."/>
            <person name="Mangogna M."/>
            <person name="McGinnis K."/>
            <person name="Medlin L.K."/>
            <person name="Montsant A."/>
            <person name="Oudot-Le Secq M.P."/>
            <person name="Napoli C."/>
            <person name="Obornik M."/>
            <person name="Parker M.S."/>
            <person name="Petit J.L."/>
            <person name="Porcel B.M."/>
            <person name="Poulsen N."/>
            <person name="Robison M."/>
            <person name="Rychlewski L."/>
            <person name="Rynearson T.A."/>
            <person name="Schmutz J."/>
            <person name="Shapiro H."/>
            <person name="Siaut M."/>
            <person name="Stanley M."/>
            <person name="Sussman M.R."/>
            <person name="Taylor A.R."/>
            <person name="Vardi A."/>
            <person name="von Dassow P."/>
            <person name="Vyverman W."/>
            <person name="Willis A."/>
            <person name="Wyrwicz L.S."/>
            <person name="Rokhsar D.S."/>
            <person name="Weissenbach J."/>
            <person name="Armbrust E.V."/>
            <person name="Green B.R."/>
            <person name="Van de Peer Y."/>
            <person name="Grigoriev I.V."/>
        </authorList>
    </citation>
    <scope>NUCLEOTIDE SEQUENCE [LARGE SCALE GENOMIC DNA]</scope>
    <source>
        <strain evidence="2 3">CCMP1335</strain>
    </source>
</reference>
<dbReference type="PaxDb" id="35128-Thaps21898"/>
<dbReference type="EMBL" id="CM000640">
    <property type="protein sequence ID" value="EED93914.1"/>
    <property type="molecule type" value="Genomic_DNA"/>
</dbReference>
<dbReference type="InParanoid" id="B8BYM3"/>
<gene>
    <name evidence="2" type="ORF">THAPSDRAFT_21898</name>
</gene>
<dbReference type="AlphaFoldDB" id="B8BYM3"/>
<feature type="signal peptide" evidence="1">
    <location>
        <begin position="1"/>
        <end position="21"/>
    </location>
</feature>
<dbReference type="GeneID" id="7451333"/>
<name>B8BYM3_THAPS</name>
<accession>B8BYM3</accession>
<dbReference type="RefSeq" id="XP_002288478.1">
    <property type="nucleotide sequence ID" value="XM_002288442.1"/>
</dbReference>
<dbReference type="KEGG" id="tps:THAPSDRAFT_21898"/>
<evidence type="ECO:0000313" key="3">
    <source>
        <dbReference type="Proteomes" id="UP000001449"/>
    </source>
</evidence>
<evidence type="ECO:0000313" key="2">
    <source>
        <dbReference type="EMBL" id="EED93914.1"/>
    </source>
</evidence>
<sequence>MTKILSAAAAVAMVLAVPALAQDFQHQRRIPHRPDRPSIRETVTKRFNEREEHLTRMLKQRQDAVDDHHAGRRLLEDKELARHQHHIKGIHRKLAGIRNKDPKILQLEIENEIELQEKMMAGEFNWTPEGLVLKDP</sequence>
<reference evidence="2 3" key="1">
    <citation type="journal article" date="2004" name="Science">
        <title>The genome of the diatom Thalassiosira pseudonana: ecology, evolution, and metabolism.</title>
        <authorList>
            <person name="Armbrust E.V."/>
            <person name="Berges J.A."/>
            <person name="Bowler C."/>
            <person name="Green B.R."/>
            <person name="Martinez D."/>
            <person name="Putnam N.H."/>
            <person name="Zhou S."/>
            <person name="Allen A.E."/>
            <person name="Apt K.E."/>
            <person name="Bechner M."/>
            <person name="Brzezinski M.A."/>
            <person name="Chaal B.K."/>
            <person name="Chiovitti A."/>
            <person name="Davis A.K."/>
            <person name="Demarest M.S."/>
            <person name="Detter J.C."/>
            <person name="Glavina T."/>
            <person name="Goodstein D."/>
            <person name="Hadi M.Z."/>
            <person name="Hellsten U."/>
            <person name="Hildebrand M."/>
            <person name="Jenkins B.D."/>
            <person name="Jurka J."/>
            <person name="Kapitonov V.V."/>
            <person name="Kroger N."/>
            <person name="Lau W.W."/>
            <person name="Lane T.W."/>
            <person name="Larimer F.W."/>
            <person name="Lippmeier J.C."/>
            <person name="Lucas S."/>
            <person name="Medina M."/>
            <person name="Montsant A."/>
            <person name="Obornik M."/>
            <person name="Parker M.S."/>
            <person name="Palenik B."/>
            <person name="Pazour G.J."/>
            <person name="Richardson P.M."/>
            <person name="Rynearson T.A."/>
            <person name="Saito M.A."/>
            <person name="Schwartz D.C."/>
            <person name="Thamatrakoln K."/>
            <person name="Valentin K."/>
            <person name="Vardi A."/>
            <person name="Wilkerson F.P."/>
            <person name="Rokhsar D.S."/>
        </authorList>
    </citation>
    <scope>NUCLEOTIDE SEQUENCE [LARGE SCALE GENOMIC DNA]</scope>
    <source>
        <strain evidence="2 3">CCMP1335</strain>
    </source>
</reference>
<dbReference type="Proteomes" id="UP000001449">
    <property type="component" value="Chromosome 3"/>
</dbReference>
<keyword evidence="1" id="KW-0732">Signal</keyword>
<proteinExistence type="predicted"/>
<dbReference type="HOGENOM" id="CLU_1879620_0_0_1"/>